<keyword evidence="10" id="KW-1185">Reference proteome</keyword>
<dbReference type="InterPro" id="IPR010971">
    <property type="entry name" value="UbiH/COQ6"/>
</dbReference>
<evidence type="ECO:0000313" key="9">
    <source>
        <dbReference type="EMBL" id="MQL88311.1"/>
    </source>
</evidence>
<dbReference type="GO" id="GO:0016123">
    <property type="term" value="P:xanthophyll biosynthetic process"/>
    <property type="evidence" value="ECO:0007669"/>
    <property type="project" value="TreeGrafter"/>
</dbReference>
<dbReference type="InterPro" id="IPR051205">
    <property type="entry name" value="UbiH/COQ6_monooxygenase"/>
</dbReference>
<evidence type="ECO:0000256" key="4">
    <source>
        <dbReference type="ARBA" id="ARBA00022827"/>
    </source>
</evidence>
<sequence>MQVWDYTGLGYTRYNARDVGKECLGCVVENRVLHHSLLSSFQANEDFQKTFYPSRLTSMSLLSQSSAANKIIEQSDPKSRSSTVDQSKDKQQTLGGSSVKLDLSDGNSLYARLVVGADGSKSHVREMLALKTTRWNYSQNAVICSVEHTVENHCAWQRFLPSGPIALLPMGDRFSNIVWTMTPDESINHKSMPDDDFVKAVNHALDYGYGSYPQSGALDKYMEKFSRFTGLGAFSVTEGFQAPPKVVSVVSERMAFPLSLMHAHDYVSKRVVLIGDAAHTVHPLAGQGVNLGFGDACALAKVIADGISAGSDIGEVSLLLSLILDHNFW</sequence>
<dbReference type="GO" id="GO:0006744">
    <property type="term" value="P:ubiquinone biosynthetic process"/>
    <property type="evidence" value="ECO:0007669"/>
    <property type="project" value="InterPro"/>
</dbReference>
<comment type="cofactor">
    <cofactor evidence="1">
        <name>FAD</name>
        <dbReference type="ChEBI" id="CHEBI:57692"/>
    </cofactor>
</comment>
<dbReference type="InterPro" id="IPR002938">
    <property type="entry name" value="FAD-bd"/>
</dbReference>
<protein>
    <recommendedName>
        <fullName evidence="8">FAD-binding domain-containing protein</fullName>
    </recommendedName>
</protein>
<feature type="domain" description="FAD-binding" evidence="8">
    <location>
        <begin position="54"/>
        <end position="192"/>
    </location>
</feature>
<dbReference type="Proteomes" id="UP000652761">
    <property type="component" value="Unassembled WGS sequence"/>
</dbReference>
<dbReference type="GO" id="GO:0016705">
    <property type="term" value="F:oxidoreductase activity, acting on paired donors, with incorporation or reduction of molecular oxygen"/>
    <property type="evidence" value="ECO:0007669"/>
    <property type="project" value="InterPro"/>
</dbReference>
<dbReference type="PRINTS" id="PR00420">
    <property type="entry name" value="RNGMNOXGNASE"/>
</dbReference>
<keyword evidence="6" id="KW-0503">Monooxygenase</keyword>
<evidence type="ECO:0000313" key="10">
    <source>
        <dbReference type="Proteomes" id="UP000652761"/>
    </source>
</evidence>
<dbReference type="GO" id="GO:0016120">
    <property type="term" value="P:carotene biosynthetic process"/>
    <property type="evidence" value="ECO:0007669"/>
    <property type="project" value="TreeGrafter"/>
</dbReference>
<organism evidence="9 10">
    <name type="scientific">Colocasia esculenta</name>
    <name type="common">Wild taro</name>
    <name type="synonym">Arum esculentum</name>
    <dbReference type="NCBI Taxonomy" id="4460"/>
    <lineage>
        <taxon>Eukaryota</taxon>
        <taxon>Viridiplantae</taxon>
        <taxon>Streptophyta</taxon>
        <taxon>Embryophyta</taxon>
        <taxon>Tracheophyta</taxon>
        <taxon>Spermatophyta</taxon>
        <taxon>Magnoliopsida</taxon>
        <taxon>Liliopsida</taxon>
        <taxon>Araceae</taxon>
        <taxon>Aroideae</taxon>
        <taxon>Colocasieae</taxon>
        <taxon>Colocasia</taxon>
    </lineage>
</organism>
<reference evidence="9" key="1">
    <citation type="submission" date="2017-07" db="EMBL/GenBank/DDBJ databases">
        <title>Taro Niue Genome Assembly and Annotation.</title>
        <authorList>
            <person name="Atibalentja N."/>
            <person name="Keating K."/>
            <person name="Fields C.J."/>
        </authorList>
    </citation>
    <scope>NUCLEOTIDE SEQUENCE</scope>
    <source>
        <strain evidence="9">Niue_2</strain>
        <tissue evidence="9">Leaf</tissue>
    </source>
</reference>
<dbReference type="SUPFAM" id="SSF51905">
    <property type="entry name" value="FAD/NAD(P)-binding domain"/>
    <property type="match status" value="1"/>
</dbReference>
<dbReference type="Pfam" id="PF01494">
    <property type="entry name" value="FAD_binding_3"/>
    <property type="match status" value="2"/>
</dbReference>
<dbReference type="GO" id="GO:0071949">
    <property type="term" value="F:FAD binding"/>
    <property type="evidence" value="ECO:0007669"/>
    <property type="project" value="InterPro"/>
</dbReference>
<name>A0A843UXG7_COLES</name>
<dbReference type="NCBIfam" id="TIGR01988">
    <property type="entry name" value="Ubi-OHases"/>
    <property type="match status" value="1"/>
</dbReference>
<evidence type="ECO:0000256" key="7">
    <source>
        <dbReference type="SAM" id="MobiDB-lite"/>
    </source>
</evidence>
<dbReference type="InterPro" id="IPR018168">
    <property type="entry name" value="Ubi_Hdrlase_CS"/>
</dbReference>
<proteinExistence type="inferred from homology"/>
<keyword evidence="5" id="KW-0560">Oxidoreductase</keyword>
<evidence type="ECO:0000256" key="1">
    <source>
        <dbReference type="ARBA" id="ARBA00001974"/>
    </source>
</evidence>
<dbReference type="OrthoDB" id="683240at2759"/>
<comment type="similarity">
    <text evidence="2">Belongs to the UbiH/COQ6 family.</text>
</comment>
<dbReference type="GO" id="GO:0005739">
    <property type="term" value="C:mitochondrion"/>
    <property type="evidence" value="ECO:0007669"/>
    <property type="project" value="TreeGrafter"/>
</dbReference>
<dbReference type="InterPro" id="IPR036188">
    <property type="entry name" value="FAD/NAD-bd_sf"/>
</dbReference>
<evidence type="ECO:0000259" key="8">
    <source>
        <dbReference type="Pfam" id="PF01494"/>
    </source>
</evidence>
<evidence type="ECO:0000256" key="5">
    <source>
        <dbReference type="ARBA" id="ARBA00023002"/>
    </source>
</evidence>
<evidence type="ECO:0000256" key="6">
    <source>
        <dbReference type="ARBA" id="ARBA00023033"/>
    </source>
</evidence>
<dbReference type="GO" id="GO:0004497">
    <property type="term" value="F:monooxygenase activity"/>
    <property type="evidence" value="ECO:0007669"/>
    <property type="project" value="UniProtKB-KW"/>
</dbReference>
<dbReference type="PANTHER" id="PTHR43876:SF7">
    <property type="entry name" value="UBIQUINONE BIOSYNTHESIS MONOOXYGENASE COQ6, MITOCHONDRIAL"/>
    <property type="match status" value="1"/>
</dbReference>
<feature type="domain" description="FAD-binding" evidence="8">
    <location>
        <begin position="249"/>
        <end position="307"/>
    </location>
</feature>
<gene>
    <name evidence="9" type="ORF">Taro_020860</name>
</gene>
<dbReference type="PANTHER" id="PTHR43876">
    <property type="entry name" value="UBIQUINONE BIOSYNTHESIS MONOOXYGENASE COQ6, MITOCHONDRIAL"/>
    <property type="match status" value="1"/>
</dbReference>
<feature type="region of interest" description="Disordered" evidence="7">
    <location>
        <begin position="72"/>
        <end position="99"/>
    </location>
</feature>
<accession>A0A843UXG7</accession>
<comment type="caution">
    <text evidence="9">The sequence shown here is derived from an EMBL/GenBank/DDBJ whole genome shotgun (WGS) entry which is preliminary data.</text>
</comment>
<evidence type="ECO:0000256" key="3">
    <source>
        <dbReference type="ARBA" id="ARBA00022630"/>
    </source>
</evidence>
<dbReference type="FunFam" id="3.30.9.10:FF:000111">
    <property type="entry name" value="Ubiquinone biosynthesis monooxygenase COQ6, mitochondrial"/>
    <property type="match status" value="1"/>
</dbReference>
<keyword evidence="4" id="KW-0274">FAD</keyword>
<dbReference type="Gene3D" id="3.50.50.60">
    <property type="entry name" value="FAD/NAD(P)-binding domain"/>
    <property type="match status" value="2"/>
</dbReference>
<dbReference type="EMBL" id="NMUH01001045">
    <property type="protein sequence ID" value="MQL88311.1"/>
    <property type="molecule type" value="Genomic_DNA"/>
</dbReference>
<dbReference type="AlphaFoldDB" id="A0A843UXG7"/>
<dbReference type="PROSITE" id="PS01304">
    <property type="entry name" value="UBIH"/>
    <property type="match status" value="1"/>
</dbReference>
<evidence type="ECO:0000256" key="2">
    <source>
        <dbReference type="ARBA" id="ARBA00005349"/>
    </source>
</evidence>
<keyword evidence="3" id="KW-0285">Flavoprotein</keyword>